<dbReference type="InterPro" id="IPR007627">
    <property type="entry name" value="RNA_pol_sigma70_r2"/>
</dbReference>
<keyword evidence="3" id="KW-0804">Transcription</keyword>
<evidence type="ECO:0000256" key="2">
    <source>
        <dbReference type="ARBA" id="ARBA00023082"/>
    </source>
</evidence>
<proteinExistence type="predicted"/>
<dbReference type="CDD" id="cd06171">
    <property type="entry name" value="Sigma70_r4"/>
    <property type="match status" value="1"/>
</dbReference>
<evidence type="ECO:0008006" key="8">
    <source>
        <dbReference type="Google" id="ProtNLM"/>
    </source>
</evidence>
<dbReference type="Proteomes" id="UP001499951">
    <property type="component" value="Unassembled WGS sequence"/>
</dbReference>
<organism evidence="6 7">
    <name type="scientific">Rhizomicrobium electricum</name>
    <dbReference type="NCBI Taxonomy" id="480070"/>
    <lineage>
        <taxon>Bacteria</taxon>
        <taxon>Pseudomonadati</taxon>
        <taxon>Pseudomonadota</taxon>
        <taxon>Alphaproteobacteria</taxon>
        <taxon>Micropepsales</taxon>
        <taxon>Micropepsaceae</taxon>
        <taxon>Rhizomicrobium</taxon>
    </lineage>
</organism>
<evidence type="ECO:0000313" key="6">
    <source>
        <dbReference type="EMBL" id="GAA0569677.1"/>
    </source>
</evidence>
<dbReference type="InterPro" id="IPR014284">
    <property type="entry name" value="RNA_pol_sigma-70_dom"/>
</dbReference>
<accession>A0ABP3PLF5</accession>
<dbReference type="SUPFAM" id="SSF88659">
    <property type="entry name" value="Sigma3 and sigma4 domains of RNA polymerase sigma factors"/>
    <property type="match status" value="1"/>
</dbReference>
<dbReference type="PANTHER" id="PTHR43133:SF63">
    <property type="entry name" value="RNA POLYMERASE SIGMA FACTOR FECI-RELATED"/>
    <property type="match status" value="1"/>
</dbReference>
<feature type="domain" description="RNA polymerase sigma factor 70 region 4 type 2" evidence="5">
    <location>
        <begin position="91"/>
        <end position="142"/>
    </location>
</feature>
<dbReference type="InterPro" id="IPR039425">
    <property type="entry name" value="RNA_pol_sigma-70-like"/>
</dbReference>
<dbReference type="InterPro" id="IPR013324">
    <property type="entry name" value="RNA_pol_sigma_r3/r4-like"/>
</dbReference>
<dbReference type="InterPro" id="IPR036388">
    <property type="entry name" value="WH-like_DNA-bd_sf"/>
</dbReference>
<keyword evidence="7" id="KW-1185">Reference proteome</keyword>
<sequence length="175" mass="19514">MRAKLSAISVYGLDVEDVIQEMYARILSVPSLDTIRYPRQYAVQTAKSIVIDHVRHSRVISITSSGSLDALDTPVQEANTEERLEFQGEILAVADALAQLPELSREVLILRRMEGLSQKEVAERLKISEKTVEKYMSNGVRLLIKIFGRGGKSRSQTSFKSGEVCIDDGDSKSRD</sequence>
<evidence type="ECO:0000256" key="3">
    <source>
        <dbReference type="ARBA" id="ARBA00023163"/>
    </source>
</evidence>
<evidence type="ECO:0000256" key="1">
    <source>
        <dbReference type="ARBA" id="ARBA00023015"/>
    </source>
</evidence>
<evidence type="ECO:0000259" key="4">
    <source>
        <dbReference type="Pfam" id="PF04542"/>
    </source>
</evidence>
<dbReference type="Pfam" id="PF08281">
    <property type="entry name" value="Sigma70_r4_2"/>
    <property type="match status" value="1"/>
</dbReference>
<dbReference type="Pfam" id="PF04542">
    <property type="entry name" value="Sigma70_r2"/>
    <property type="match status" value="1"/>
</dbReference>
<dbReference type="PANTHER" id="PTHR43133">
    <property type="entry name" value="RNA POLYMERASE ECF-TYPE SIGMA FACTO"/>
    <property type="match status" value="1"/>
</dbReference>
<name>A0ABP3PLF5_9PROT</name>
<feature type="domain" description="RNA polymerase sigma-70 region 2" evidence="4">
    <location>
        <begin position="11"/>
        <end position="57"/>
    </location>
</feature>
<keyword evidence="2" id="KW-0731">Sigma factor</keyword>
<keyword evidence="1" id="KW-0805">Transcription regulation</keyword>
<dbReference type="EMBL" id="BAAADD010000004">
    <property type="protein sequence ID" value="GAA0569677.1"/>
    <property type="molecule type" value="Genomic_DNA"/>
</dbReference>
<evidence type="ECO:0000259" key="5">
    <source>
        <dbReference type="Pfam" id="PF08281"/>
    </source>
</evidence>
<dbReference type="NCBIfam" id="TIGR02937">
    <property type="entry name" value="sigma70-ECF"/>
    <property type="match status" value="1"/>
</dbReference>
<gene>
    <name evidence="6" type="ORF">GCM10008942_18000</name>
</gene>
<protein>
    <recommendedName>
        <fullName evidence="8">Sigma-70 family RNA polymerase sigma factor</fullName>
    </recommendedName>
</protein>
<evidence type="ECO:0000313" key="7">
    <source>
        <dbReference type="Proteomes" id="UP001499951"/>
    </source>
</evidence>
<comment type="caution">
    <text evidence="6">The sequence shown here is derived from an EMBL/GenBank/DDBJ whole genome shotgun (WGS) entry which is preliminary data.</text>
</comment>
<dbReference type="InterPro" id="IPR013249">
    <property type="entry name" value="RNA_pol_sigma70_r4_t2"/>
</dbReference>
<reference evidence="7" key="1">
    <citation type="journal article" date="2019" name="Int. J. Syst. Evol. Microbiol.">
        <title>The Global Catalogue of Microorganisms (GCM) 10K type strain sequencing project: providing services to taxonomists for standard genome sequencing and annotation.</title>
        <authorList>
            <consortium name="The Broad Institute Genomics Platform"/>
            <consortium name="The Broad Institute Genome Sequencing Center for Infectious Disease"/>
            <person name="Wu L."/>
            <person name="Ma J."/>
        </authorList>
    </citation>
    <scope>NUCLEOTIDE SEQUENCE [LARGE SCALE GENOMIC DNA]</scope>
    <source>
        <strain evidence="7">JCM 15089</strain>
    </source>
</reference>
<dbReference type="Gene3D" id="1.10.10.10">
    <property type="entry name" value="Winged helix-like DNA-binding domain superfamily/Winged helix DNA-binding domain"/>
    <property type="match status" value="1"/>
</dbReference>